<dbReference type="PANTHER" id="PTHR43839">
    <property type="entry name" value="OPPC IN A BINDING PROTEIN-DEPENDENT TRANSPORT SYSTEM"/>
    <property type="match status" value="1"/>
</dbReference>
<dbReference type="AlphaFoldDB" id="B9XPR6"/>
<evidence type="ECO:0000313" key="8">
    <source>
        <dbReference type="Proteomes" id="UP000003688"/>
    </source>
</evidence>
<evidence type="ECO:0000256" key="2">
    <source>
        <dbReference type="ARBA" id="ARBA00022692"/>
    </source>
</evidence>
<accession>B9XPR6</accession>
<feature type="transmembrane region" description="Helical" evidence="5">
    <location>
        <begin position="335"/>
        <end position="354"/>
    </location>
</feature>
<feature type="transmembrane region" description="Helical" evidence="5">
    <location>
        <begin position="160"/>
        <end position="186"/>
    </location>
</feature>
<comment type="subcellular location">
    <subcellularLocation>
        <location evidence="1 5">Cell membrane</location>
        <topology evidence="1 5">Multi-pass membrane protein</topology>
    </subcellularLocation>
</comment>
<evidence type="ECO:0000256" key="4">
    <source>
        <dbReference type="ARBA" id="ARBA00023136"/>
    </source>
</evidence>
<reference evidence="7 8" key="1">
    <citation type="journal article" date="2011" name="J. Bacteriol.">
        <title>Genome sequence of 'Pedosphaera parvula' Ellin514, an aerobic Verrucomicrobial isolate from pasture soil.</title>
        <authorList>
            <person name="Kant R."/>
            <person name="van Passel M.W."/>
            <person name="Sangwan P."/>
            <person name="Palva A."/>
            <person name="Lucas S."/>
            <person name="Copeland A."/>
            <person name="Lapidus A."/>
            <person name="Glavina Del Rio T."/>
            <person name="Dalin E."/>
            <person name="Tice H."/>
            <person name="Bruce D."/>
            <person name="Goodwin L."/>
            <person name="Pitluck S."/>
            <person name="Chertkov O."/>
            <person name="Larimer F.W."/>
            <person name="Land M.L."/>
            <person name="Hauser L."/>
            <person name="Brettin T.S."/>
            <person name="Detter J.C."/>
            <person name="Han S."/>
            <person name="de Vos W.M."/>
            <person name="Janssen P.H."/>
            <person name="Smidt H."/>
        </authorList>
    </citation>
    <scope>NUCLEOTIDE SEQUENCE [LARGE SCALE GENOMIC DNA]</scope>
    <source>
        <strain evidence="7 8">Ellin514</strain>
    </source>
</reference>
<evidence type="ECO:0000259" key="6">
    <source>
        <dbReference type="PROSITE" id="PS50928"/>
    </source>
</evidence>
<keyword evidence="2 5" id="KW-0812">Transmembrane</keyword>
<evidence type="ECO:0000256" key="3">
    <source>
        <dbReference type="ARBA" id="ARBA00022989"/>
    </source>
</evidence>
<dbReference type="STRING" id="320771.Cflav_PD1389"/>
<dbReference type="InterPro" id="IPR000515">
    <property type="entry name" value="MetI-like"/>
</dbReference>
<feature type="transmembrane region" description="Helical" evidence="5">
    <location>
        <begin position="193"/>
        <end position="213"/>
    </location>
</feature>
<keyword evidence="3 5" id="KW-1133">Transmembrane helix</keyword>
<proteinExistence type="inferred from homology"/>
<keyword evidence="4 5" id="KW-0472">Membrane</keyword>
<dbReference type="EMBL" id="ABOX02000048">
    <property type="protein sequence ID" value="EEF58189.1"/>
    <property type="molecule type" value="Genomic_DNA"/>
</dbReference>
<dbReference type="Gene3D" id="1.10.3720.10">
    <property type="entry name" value="MetI-like"/>
    <property type="match status" value="1"/>
</dbReference>
<dbReference type="RefSeq" id="WP_007417802.1">
    <property type="nucleotide sequence ID" value="NZ_ABOX02000048.1"/>
</dbReference>
<dbReference type="GO" id="GO:0005886">
    <property type="term" value="C:plasma membrane"/>
    <property type="evidence" value="ECO:0007669"/>
    <property type="project" value="UniProtKB-SubCell"/>
</dbReference>
<evidence type="ECO:0000256" key="5">
    <source>
        <dbReference type="RuleBase" id="RU363032"/>
    </source>
</evidence>
<dbReference type="Pfam" id="PF12911">
    <property type="entry name" value="OppC_N"/>
    <property type="match status" value="1"/>
</dbReference>
<dbReference type="SUPFAM" id="SSF161098">
    <property type="entry name" value="MetI-like"/>
    <property type="match status" value="1"/>
</dbReference>
<keyword evidence="5" id="KW-0813">Transport</keyword>
<evidence type="ECO:0000256" key="1">
    <source>
        <dbReference type="ARBA" id="ARBA00004651"/>
    </source>
</evidence>
<dbReference type="Pfam" id="PF00528">
    <property type="entry name" value="BPD_transp_1"/>
    <property type="match status" value="1"/>
</dbReference>
<comment type="caution">
    <text evidence="7">The sequence shown here is derived from an EMBL/GenBank/DDBJ whole genome shotgun (WGS) entry which is preliminary data.</text>
</comment>
<dbReference type="PANTHER" id="PTHR43839:SF1">
    <property type="entry name" value="OPPC IN A BINDING PROTEIN-DEPENDENT TRANSPORT SYSTEM"/>
    <property type="match status" value="1"/>
</dbReference>
<gene>
    <name evidence="7" type="ORF">Cflav_PD1389</name>
</gene>
<name>B9XPR6_PEDPL</name>
<dbReference type="InterPro" id="IPR025966">
    <property type="entry name" value="OppC_N"/>
</dbReference>
<feature type="transmembrane region" description="Helical" evidence="5">
    <location>
        <begin position="225"/>
        <end position="246"/>
    </location>
</feature>
<evidence type="ECO:0000313" key="7">
    <source>
        <dbReference type="EMBL" id="EEF58189.1"/>
    </source>
</evidence>
<keyword evidence="8" id="KW-1185">Reference proteome</keyword>
<feature type="transmembrane region" description="Helical" evidence="5">
    <location>
        <begin position="36"/>
        <end position="62"/>
    </location>
</feature>
<dbReference type="Proteomes" id="UP000003688">
    <property type="component" value="Unassembled WGS sequence"/>
</dbReference>
<comment type="similarity">
    <text evidence="5">Belongs to the binding-protein-dependent transport system permease family.</text>
</comment>
<dbReference type="GO" id="GO:0055085">
    <property type="term" value="P:transmembrane transport"/>
    <property type="evidence" value="ECO:0007669"/>
    <property type="project" value="InterPro"/>
</dbReference>
<dbReference type="CDD" id="cd06261">
    <property type="entry name" value="TM_PBP2"/>
    <property type="match status" value="1"/>
</dbReference>
<organism evidence="7 8">
    <name type="scientific">Pedosphaera parvula (strain Ellin514)</name>
    <dbReference type="NCBI Taxonomy" id="320771"/>
    <lineage>
        <taxon>Bacteria</taxon>
        <taxon>Pseudomonadati</taxon>
        <taxon>Verrucomicrobiota</taxon>
        <taxon>Pedosphaerae</taxon>
        <taxon>Pedosphaerales</taxon>
        <taxon>Pedosphaeraceae</taxon>
        <taxon>Pedosphaera</taxon>
    </lineage>
</organism>
<protein>
    <submittedName>
        <fullName evidence="7">Binding-protein-dependent transport systems inner membrane component</fullName>
    </submittedName>
</protein>
<feature type="transmembrane region" description="Helical" evidence="5">
    <location>
        <begin position="277"/>
        <end position="297"/>
    </location>
</feature>
<dbReference type="PROSITE" id="PS50928">
    <property type="entry name" value="ABC_TM1"/>
    <property type="match status" value="1"/>
</dbReference>
<feature type="domain" description="ABC transmembrane type-1" evidence="6">
    <location>
        <begin position="158"/>
        <end position="354"/>
    </location>
</feature>
<sequence>METSPQSSGTEAIAQATPLVASPTQMILKRLRGQRMAMLGAIILVILYLMALFAGFIAPYGYERQDRERLFEAPMALRIHGWRLVVQRYEPVGSFKFRPVPGEFEPVRFFVRGEKYKLFGFIPTNLHLFGTDDPKHPIYLLGTDQYGRCILSRLLYGSQISLSIGLIGIIIRFSLGMIIGGVSGYLGGKVDSVIMRFCELIMSIPALYLIMALRATFPPGLSSTQVYLLIIAILSLIGWASSARVIRGMALSLRERQFVLAAKTLGQSRRVIVLKHILPSTFSYVIVAATLSVPYYILGEVVLSFLGVGIQEPDASWGIMLNAAQNPEYLTNYPWLLAPGVAIFVTVLAFNFLGDGLRDAVDTKSQ</sequence>
<dbReference type="InterPro" id="IPR035906">
    <property type="entry name" value="MetI-like_sf"/>
</dbReference>